<evidence type="ECO:0000313" key="4">
    <source>
        <dbReference type="RefSeq" id="XP_015600384.1"/>
    </source>
</evidence>
<feature type="compositionally biased region" description="Polar residues" evidence="1">
    <location>
        <begin position="329"/>
        <end position="354"/>
    </location>
</feature>
<evidence type="ECO:0000313" key="3">
    <source>
        <dbReference type="Proteomes" id="UP000694920"/>
    </source>
</evidence>
<dbReference type="GeneID" id="107270160"/>
<accession>A0AAJ7FNC9</accession>
<name>A0AAJ7FNC9_CEPCN</name>
<feature type="region of interest" description="Disordered" evidence="1">
    <location>
        <begin position="311"/>
        <end position="354"/>
    </location>
</feature>
<dbReference type="RefSeq" id="XP_015600384.1">
    <property type="nucleotide sequence ID" value="XM_015744898.2"/>
</dbReference>
<protein>
    <submittedName>
        <fullName evidence="4">Carbonic anhydrase 2 isoform X1</fullName>
    </submittedName>
</protein>
<keyword evidence="2" id="KW-0732">Signal</keyword>
<feature type="signal peptide" evidence="2">
    <location>
        <begin position="1"/>
        <end position="17"/>
    </location>
</feature>
<reference evidence="4" key="1">
    <citation type="submission" date="2025-08" db="UniProtKB">
        <authorList>
            <consortium name="RefSeq"/>
        </authorList>
    </citation>
    <scope>IDENTIFICATION</scope>
</reference>
<dbReference type="Proteomes" id="UP000694920">
    <property type="component" value="Unplaced"/>
</dbReference>
<evidence type="ECO:0000256" key="1">
    <source>
        <dbReference type="SAM" id="MobiDB-lite"/>
    </source>
</evidence>
<feature type="chain" id="PRO_5042493535" evidence="2">
    <location>
        <begin position="18"/>
        <end position="354"/>
    </location>
</feature>
<dbReference type="AlphaFoldDB" id="A0AAJ7FNC9"/>
<keyword evidence="3" id="KW-1185">Reference proteome</keyword>
<sequence length="354" mass="42139">MFYVSLGILLLIHGGRASDTTPSASATLGTLYRQARSDQYYMSRYGSDNTPLSSGTINVRADPVEHRDAAYYESRCITCDPNKSTGTDRGAYVSGSKYRPRYDWYDDDLEDRRYRDRYDDYDRSRGPGYDYDRYDQYGRYDLLRPLYYGDRYDRYDRYDRDRYDRDRYFDRNYDRGYDRYSDRGNGYDNLDSRFPYDRYDRYNRRPYDDPYSRYDRINSYGGGKYDRYEPSEKHYWRRPSEDRYGYDRYGGRGTGSDGRGYYSGGTWGPGYDRGYASAWNYGGNRNNWRDVNRDRDVGYYRPRDYFYDSTAAPGGIRGTSYLHERPESSTKPNTNDQDKATSSPQSQDNKVYKD</sequence>
<dbReference type="KEGG" id="ccin:107270160"/>
<evidence type="ECO:0000256" key="2">
    <source>
        <dbReference type="SAM" id="SignalP"/>
    </source>
</evidence>
<organism evidence="3 4">
    <name type="scientific">Cephus cinctus</name>
    <name type="common">Wheat stem sawfly</name>
    <dbReference type="NCBI Taxonomy" id="211228"/>
    <lineage>
        <taxon>Eukaryota</taxon>
        <taxon>Metazoa</taxon>
        <taxon>Ecdysozoa</taxon>
        <taxon>Arthropoda</taxon>
        <taxon>Hexapoda</taxon>
        <taxon>Insecta</taxon>
        <taxon>Pterygota</taxon>
        <taxon>Neoptera</taxon>
        <taxon>Endopterygota</taxon>
        <taxon>Hymenoptera</taxon>
        <taxon>Cephoidea</taxon>
        <taxon>Cephidae</taxon>
        <taxon>Cephus</taxon>
    </lineage>
</organism>
<proteinExistence type="predicted"/>
<gene>
    <name evidence="4" type="primary">LOC107270160</name>
</gene>